<dbReference type="RefSeq" id="WP_164208759.1">
    <property type="nucleotide sequence ID" value="NZ_JAAGMP010001754.1"/>
</dbReference>
<dbReference type="Gene3D" id="3.40.605.10">
    <property type="entry name" value="Aldehyde Dehydrogenase, Chain A, domain 1"/>
    <property type="match status" value="1"/>
</dbReference>
<dbReference type="FunFam" id="3.40.605.10:FF:000007">
    <property type="entry name" value="NAD/NADP-dependent betaine aldehyde dehydrogenase"/>
    <property type="match status" value="1"/>
</dbReference>
<sequence length="478" mass="49690">MRKADQLYINGEWTTPVDGTVQELTDPATGRCGGRVVLGGAGDVGRAVRAAREAFPAFGATSPAERIELLEAIGAEYARRAEDMAQAVTAELGSPISLSRSLHVPAAQPQFHHAAEALGRMDLVDRRGTTWVRREPIGVCALITPWNYPALQPAGKVASALAAGCTVVLKPAQAAPYSALLLAEILDAAGVPAGVFNLVLGRGSVVGDVLNAHEDVDMVSFTGSGPVSVGVSAAAAPTAKRVLTELGGKSPQIVLPDADLDIAVSTAVLYGLGNSGQTCGAASRTLVPRDRLGAFLDALTARIDGLRVGDPQAEDTFMGPVVSHGQWVTVQGYIHQGIDAGARLVTGGPGKPALPAPLEGGHFVRPTVFADVGNDMAIAREEIFGPVLSVIAYDSVEEALGMANDSPFGLCGYVTSSHPGRARAVAEQMRTGYVLINDADFDFNTPWGGYKQSGNGREWADFGIGEYLETKSIVGVTA</sequence>
<dbReference type="PANTHER" id="PTHR42804:SF1">
    <property type="entry name" value="ALDEHYDE DEHYDROGENASE-RELATED"/>
    <property type="match status" value="1"/>
</dbReference>
<dbReference type="CDD" id="cd07138">
    <property type="entry name" value="ALDH_CddD_SSP0762"/>
    <property type="match status" value="1"/>
</dbReference>
<comment type="catalytic activity">
    <reaction evidence="4">
        <text>an aldehyde + NAD(+) + H2O = a carboxylate + NADH + 2 H(+)</text>
        <dbReference type="Rhea" id="RHEA:16185"/>
        <dbReference type="ChEBI" id="CHEBI:15377"/>
        <dbReference type="ChEBI" id="CHEBI:15378"/>
        <dbReference type="ChEBI" id="CHEBI:17478"/>
        <dbReference type="ChEBI" id="CHEBI:29067"/>
        <dbReference type="ChEBI" id="CHEBI:57540"/>
        <dbReference type="ChEBI" id="CHEBI:57945"/>
        <dbReference type="EC" id="1.2.1.3"/>
    </reaction>
</comment>
<evidence type="ECO:0000313" key="7">
    <source>
        <dbReference type="Proteomes" id="UP000469670"/>
    </source>
</evidence>
<dbReference type="EMBL" id="JAAGMP010001754">
    <property type="protein sequence ID" value="NEC24277.1"/>
    <property type="molecule type" value="Genomic_DNA"/>
</dbReference>
<evidence type="ECO:0000256" key="2">
    <source>
        <dbReference type="ARBA" id="ARBA00023002"/>
    </source>
</evidence>
<organism evidence="6 7">
    <name type="scientific">Streptomyces parvus</name>
    <dbReference type="NCBI Taxonomy" id="66428"/>
    <lineage>
        <taxon>Bacteria</taxon>
        <taxon>Bacillati</taxon>
        <taxon>Actinomycetota</taxon>
        <taxon>Actinomycetes</taxon>
        <taxon>Kitasatosporales</taxon>
        <taxon>Streptomycetaceae</taxon>
        <taxon>Streptomyces</taxon>
    </lineage>
</organism>
<reference evidence="6 7" key="1">
    <citation type="submission" date="2020-01" db="EMBL/GenBank/DDBJ databases">
        <title>Insect and environment-associated Actinomycetes.</title>
        <authorList>
            <person name="Currrie C."/>
            <person name="Chevrette M."/>
            <person name="Carlson C."/>
            <person name="Stubbendieck R."/>
            <person name="Wendt-Pienkowski E."/>
        </authorList>
    </citation>
    <scope>NUCLEOTIDE SEQUENCE [LARGE SCALE GENOMIC DNA]</scope>
    <source>
        <strain evidence="6 7">SID7590</strain>
    </source>
</reference>
<comment type="similarity">
    <text evidence="1">Belongs to the aldehyde dehydrogenase family.</text>
</comment>
<dbReference type="GO" id="GO:0004029">
    <property type="term" value="F:aldehyde dehydrogenase (NAD+) activity"/>
    <property type="evidence" value="ECO:0007669"/>
    <property type="project" value="UniProtKB-EC"/>
</dbReference>
<proteinExistence type="inferred from homology"/>
<dbReference type="Proteomes" id="UP000469670">
    <property type="component" value="Unassembled WGS sequence"/>
</dbReference>
<dbReference type="PANTHER" id="PTHR42804">
    <property type="entry name" value="ALDEHYDE DEHYDROGENASE"/>
    <property type="match status" value="1"/>
</dbReference>
<name>A0A7K3S9S7_9ACTN</name>
<dbReference type="InterPro" id="IPR016161">
    <property type="entry name" value="Ald_DH/histidinol_DH"/>
</dbReference>
<accession>A0A7K3S9S7</accession>
<dbReference type="PROSITE" id="PS00070">
    <property type="entry name" value="ALDEHYDE_DEHYDR_CYS"/>
    <property type="match status" value="1"/>
</dbReference>
<dbReference type="InterPro" id="IPR016162">
    <property type="entry name" value="Ald_DH_N"/>
</dbReference>
<evidence type="ECO:0000256" key="3">
    <source>
        <dbReference type="ARBA" id="ARBA00024226"/>
    </source>
</evidence>
<gene>
    <name evidence="6" type="ORF">G3I50_39405</name>
</gene>
<dbReference type="InterPro" id="IPR015590">
    <property type="entry name" value="Aldehyde_DH_dom"/>
</dbReference>
<dbReference type="Pfam" id="PF00171">
    <property type="entry name" value="Aldedh"/>
    <property type="match status" value="1"/>
</dbReference>
<dbReference type="Gene3D" id="3.40.309.10">
    <property type="entry name" value="Aldehyde Dehydrogenase, Chain A, domain 2"/>
    <property type="match status" value="1"/>
</dbReference>
<dbReference type="SUPFAM" id="SSF53720">
    <property type="entry name" value="ALDH-like"/>
    <property type="match status" value="1"/>
</dbReference>
<protein>
    <recommendedName>
        <fullName evidence="3">aldehyde dehydrogenase (NAD(+))</fullName>
        <ecNumber evidence="3">1.2.1.3</ecNumber>
    </recommendedName>
</protein>
<dbReference type="AlphaFoldDB" id="A0A7K3S9S7"/>
<evidence type="ECO:0000259" key="5">
    <source>
        <dbReference type="Pfam" id="PF00171"/>
    </source>
</evidence>
<keyword evidence="2" id="KW-0560">Oxidoreductase</keyword>
<evidence type="ECO:0000313" key="6">
    <source>
        <dbReference type="EMBL" id="NEC24277.1"/>
    </source>
</evidence>
<comment type="caution">
    <text evidence="6">The sequence shown here is derived from an EMBL/GenBank/DDBJ whole genome shotgun (WGS) entry which is preliminary data.</text>
</comment>
<feature type="domain" description="Aldehyde dehydrogenase" evidence="5">
    <location>
        <begin position="13"/>
        <end position="473"/>
    </location>
</feature>
<dbReference type="InterPro" id="IPR016163">
    <property type="entry name" value="Ald_DH_C"/>
</dbReference>
<dbReference type="EC" id="1.2.1.3" evidence="3"/>
<dbReference type="InterPro" id="IPR016160">
    <property type="entry name" value="Ald_DH_CS_CYS"/>
</dbReference>
<evidence type="ECO:0000256" key="1">
    <source>
        <dbReference type="ARBA" id="ARBA00009986"/>
    </source>
</evidence>
<evidence type="ECO:0000256" key="4">
    <source>
        <dbReference type="ARBA" id="ARBA00049194"/>
    </source>
</evidence>